<dbReference type="InterPro" id="IPR036038">
    <property type="entry name" value="Aminotransferase-like"/>
</dbReference>
<comment type="similarity">
    <text evidence="4">Belongs to the class-IV pyridoxal-phosphate-dependent aminotransferase family.</text>
</comment>
<evidence type="ECO:0000256" key="8">
    <source>
        <dbReference type="ARBA" id="ARBA00049229"/>
    </source>
</evidence>
<evidence type="ECO:0000256" key="4">
    <source>
        <dbReference type="ARBA" id="ARBA00009320"/>
    </source>
</evidence>
<evidence type="ECO:0000256" key="1">
    <source>
        <dbReference type="ARBA" id="ARBA00004824"/>
    </source>
</evidence>
<accession>A0A369KNB9</accession>
<keyword evidence="10" id="KW-1185">Reference proteome</keyword>
<dbReference type="EC" id="2.6.1.42" evidence="5"/>
<dbReference type="InterPro" id="IPR043132">
    <property type="entry name" value="BCAT-like_C"/>
</dbReference>
<evidence type="ECO:0000313" key="10">
    <source>
        <dbReference type="Proteomes" id="UP000253934"/>
    </source>
</evidence>
<evidence type="ECO:0000256" key="2">
    <source>
        <dbReference type="ARBA" id="ARBA00004931"/>
    </source>
</evidence>
<dbReference type="Gene3D" id="3.20.10.10">
    <property type="entry name" value="D-amino Acid Aminotransferase, subunit A, domain 2"/>
    <property type="match status" value="1"/>
</dbReference>
<dbReference type="GO" id="GO:0046394">
    <property type="term" value="P:carboxylic acid biosynthetic process"/>
    <property type="evidence" value="ECO:0007669"/>
    <property type="project" value="UniProtKB-ARBA"/>
</dbReference>
<evidence type="ECO:0000256" key="5">
    <source>
        <dbReference type="ARBA" id="ARBA00013053"/>
    </source>
</evidence>
<protein>
    <recommendedName>
        <fullName evidence="5">branched-chain-amino-acid transaminase</fullName>
        <ecNumber evidence="5">2.6.1.42</ecNumber>
    </recommendedName>
</protein>
<name>A0A369KNB9_9BACT</name>
<dbReference type="EMBL" id="QOVW01000089">
    <property type="protein sequence ID" value="RDB35348.1"/>
    <property type="molecule type" value="Genomic_DNA"/>
</dbReference>
<comment type="catalytic activity">
    <reaction evidence="7">
        <text>L-isoleucine + 2-oxoglutarate = (S)-3-methyl-2-oxopentanoate + L-glutamate</text>
        <dbReference type="Rhea" id="RHEA:24801"/>
        <dbReference type="ChEBI" id="CHEBI:16810"/>
        <dbReference type="ChEBI" id="CHEBI:29985"/>
        <dbReference type="ChEBI" id="CHEBI:35146"/>
        <dbReference type="ChEBI" id="CHEBI:58045"/>
        <dbReference type="EC" id="2.6.1.42"/>
    </reaction>
</comment>
<dbReference type="PANTHER" id="PTHR42743:SF11">
    <property type="entry name" value="AMINODEOXYCHORISMATE LYASE"/>
    <property type="match status" value="1"/>
</dbReference>
<reference evidence="9" key="1">
    <citation type="submission" date="2018-04" db="EMBL/GenBank/DDBJ databases">
        <title>Draft genome sequence of the Candidatus Spirobacillus cienkowskii, a pathogen of freshwater Daphnia species, reconstructed from hemolymph metagenomic reads.</title>
        <authorList>
            <person name="Bresciani L."/>
            <person name="Lemos L.N."/>
            <person name="Wale N."/>
            <person name="Lin J.Y."/>
            <person name="Fernandes G.R."/>
            <person name="Duffy M.A."/>
            <person name="Rodrigues J.M."/>
        </authorList>
    </citation>
    <scope>NUCLEOTIDE SEQUENCE [LARGE SCALE GENOMIC DNA]</scope>
    <source>
        <strain evidence="9">Binning01</strain>
    </source>
</reference>
<dbReference type="InterPro" id="IPR050571">
    <property type="entry name" value="Class-IV_PLP-Dep_Aminotrnsfr"/>
</dbReference>
<dbReference type="InterPro" id="IPR001544">
    <property type="entry name" value="Aminotrans_IV"/>
</dbReference>
<dbReference type="CDD" id="cd00449">
    <property type="entry name" value="PLPDE_IV"/>
    <property type="match status" value="1"/>
</dbReference>
<dbReference type="InterPro" id="IPR043131">
    <property type="entry name" value="BCAT-like_N"/>
</dbReference>
<evidence type="ECO:0000256" key="6">
    <source>
        <dbReference type="ARBA" id="ARBA00048212"/>
    </source>
</evidence>
<evidence type="ECO:0000256" key="3">
    <source>
        <dbReference type="ARBA" id="ARBA00005072"/>
    </source>
</evidence>
<dbReference type="SUPFAM" id="SSF56752">
    <property type="entry name" value="D-aminoacid aminotransferase-like PLP-dependent enzymes"/>
    <property type="match status" value="1"/>
</dbReference>
<organism evidence="9 10">
    <name type="scientific">Spirobacillus cienkowskii</name>
    <dbReference type="NCBI Taxonomy" id="495820"/>
    <lineage>
        <taxon>Bacteria</taxon>
        <taxon>Pseudomonadati</taxon>
        <taxon>Bdellovibrionota</taxon>
        <taxon>Oligoflexia</taxon>
        <taxon>Silvanigrellales</taxon>
        <taxon>Spirobacillus</taxon>
    </lineage>
</organism>
<dbReference type="Gene3D" id="3.30.470.10">
    <property type="match status" value="1"/>
</dbReference>
<dbReference type="PANTHER" id="PTHR42743">
    <property type="entry name" value="AMINO-ACID AMINOTRANSFERASE"/>
    <property type="match status" value="1"/>
</dbReference>
<comment type="caution">
    <text evidence="9">The sequence shown here is derived from an EMBL/GenBank/DDBJ whole genome shotgun (WGS) entry which is preliminary data.</text>
</comment>
<proteinExistence type="inferred from homology"/>
<comment type="catalytic activity">
    <reaction evidence="8">
        <text>L-leucine + 2-oxoglutarate = 4-methyl-2-oxopentanoate + L-glutamate</text>
        <dbReference type="Rhea" id="RHEA:18321"/>
        <dbReference type="ChEBI" id="CHEBI:16810"/>
        <dbReference type="ChEBI" id="CHEBI:17865"/>
        <dbReference type="ChEBI" id="CHEBI:29985"/>
        <dbReference type="ChEBI" id="CHEBI:57427"/>
        <dbReference type="EC" id="2.6.1.42"/>
    </reaction>
</comment>
<dbReference type="Pfam" id="PF01063">
    <property type="entry name" value="Aminotran_4"/>
    <property type="match status" value="1"/>
</dbReference>
<comment type="pathway">
    <text evidence="1">Amino-acid biosynthesis; L-isoleucine biosynthesis; L-isoleucine from 2-oxobutanoate: step 4/4.</text>
</comment>
<dbReference type="GO" id="GO:0004084">
    <property type="term" value="F:branched-chain-amino-acid transaminase activity"/>
    <property type="evidence" value="ECO:0007669"/>
    <property type="project" value="UniProtKB-EC"/>
</dbReference>
<comment type="pathway">
    <text evidence="2">Amino-acid biosynthesis; L-valine biosynthesis; L-valine from pyruvate: step 4/4.</text>
</comment>
<comment type="catalytic activity">
    <reaction evidence="6">
        <text>L-valine + 2-oxoglutarate = 3-methyl-2-oxobutanoate + L-glutamate</text>
        <dbReference type="Rhea" id="RHEA:24813"/>
        <dbReference type="ChEBI" id="CHEBI:11851"/>
        <dbReference type="ChEBI" id="CHEBI:16810"/>
        <dbReference type="ChEBI" id="CHEBI:29985"/>
        <dbReference type="ChEBI" id="CHEBI:57762"/>
        <dbReference type="EC" id="2.6.1.42"/>
    </reaction>
</comment>
<sequence>MRFIMKNIFNGIANINGKLCNLNEASVPLSDRGLLFGHAIFETLLVYKGKIIDWQTHYERMKLSCEKSFIQIPNEHDLKNEALKAVDENIKKSEQLYDKAQLRIIISGGNSFDFAIKRENNSLPSCNIYIICRNVSGPTKENYMNGIKLKLVADLRSPGLVNIKSSSYLYSIIALENSRLDGFEDALYYNSNEIITESTTANFIWFDKNLNVYSAPFEGACLAGTTLSRLISGLKKFKISFDWKELNRAKIVEFAGCAIISSIRGIVPVKQIENHHFDIQEFRAFFNTLNKALQSE</sequence>
<comment type="pathway">
    <text evidence="3">Amino-acid biosynthesis; L-leucine biosynthesis; L-leucine from 3-methyl-2-oxobutanoate: step 4/4.</text>
</comment>
<evidence type="ECO:0000256" key="7">
    <source>
        <dbReference type="ARBA" id="ARBA00048798"/>
    </source>
</evidence>
<evidence type="ECO:0000313" key="9">
    <source>
        <dbReference type="EMBL" id="RDB35348.1"/>
    </source>
</evidence>
<dbReference type="Proteomes" id="UP000253934">
    <property type="component" value="Unassembled WGS sequence"/>
</dbReference>
<gene>
    <name evidence="9" type="ORF">DCC88_10655</name>
</gene>
<dbReference type="AlphaFoldDB" id="A0A369KNB9"/>